<dbReference type="InterPro" id="IPR003591">
    <property type="entry name" value="Leu-rich_rpt_typical-subtyp"/>
</dbReference>
<evidence type="ECO:0000313" key="6">
    <source>
        <dbReference type="EMBL" id="GBG33089.1"/>
    </source>
</evidence>
<dbReference type="OrthoDB" id="1687175at2759"/>
<feature type="region of interest" description="Disordered" evidence="5">
    <location>
        <begin position="287"/>
        <end position="306"/>
    </location>
</feature>
<reference evidence="6 7" key="1">
    <citation type="submission" date="2017-12" db="EMBL/GenBank/DDBJ databases">
        <title>Sequencing, de novo assembly and annotation of complete genome of a new Thraustochytrid species, strain FCC1311.</title>
        <authorList>
            <person name="Sedici K."/>
            <person name="Godart F."/>
            <person name="Aiese Cigliano R."/>
            <person name="Sanseverino W."/>
            <person name="Barakat M."/>
            <person name="Ortet P."/>
            <person name="Marechal E."/>
            <person name="Cagnac O."/>
            <person name="Amato A."/>
        </authorList>
    </citation>
    <scope>NUCLEOTIDE SEQUENCE [LARGE SCALE GENOMIC DNA]</scope>
</reference>
<evidence type="ECO:0000256" key="1">
    <source>
        <dbReference type="ARBA" id="ARBA00004496"/>
    </source>
</evidence>
<dbReference type="Pfam" id="PF00560">
    <property type="entry name" value="LRR_1"/>
    <property type="match status" value="1"/>
</dbReference>
<accession>A0A2R5GS08</accession>
<keyword evidence="4" id="KW-0677">Repeat</keyword>
<sequence>MPEASTGSHDFKVLTERARESKTSESLVVSNKGQLALEAKSQDLIDSPRGGRRTRQPAKHATASQLDGFLLLEASGAEYPDEATSAKLVDKGLNEVVSEDLRYYSRLSFADFGENQLKIQDLTNLHALEELRLPDNKISSIEWVSPRPFSSLTILDLSFNALTSAAVGQLAALERLRELDLTSNRLGSLPDNMCAFVHLELLMLNNNRIADSDSLGYLSEAPRLRELDLSNNKVSSFPENLDFPALEWLSLVGNDISTHDDLAPLAELPELVQVLLYNNPITAVTRRTSVTSGETRGTRRDPMQEHTADALPAESRFEGRDVINVVTDAPSFDSVGTGHSASKIRGLYRGFKVTKIAEVRMLNPREWKERGRKLLEDNSQMLIDTLPNDQGAQSLHESNSNNSYKSKSNSGSQEEVSFPPTHENDADRKYDDTANQHHAGQGREDTDDAHSFQEDQGPESVFLTEPSLFEGAGYVQPEASQNRQLRSLGGGRNVGRQEEKDQETALRQESGVPDASLFTTGTSTLELRAQLDLFHTSDNPSLRRAPKHNPALVGTATTALRFALQHPLTAHTADTMDDPSEEALLRLTRQTSSSKQKVKDPVAAARCGRKPEQPRSTRPAPKTGIRARPTRKDKQLMDNIETVLNRMDFGDAVSDQFQALEYGGRGAAGDARAEDESDRAAQGLMSMVSQVMRDFS</sequence>
<protein>
    <submittedName>
        <fullName evidence="6">Leucine-rich repeat-containing protein 59</fullName>
    </submittedName>
</protein>
<feature type="region of interest" description="Disordered" evidence="5">
    <location>
        <begin position="589"/>
        <end position="626"/>
    </location>
</feature>
<feature type="compositionally biased region" description="Basic and acidic residues" evidence="5">
    <location>
        <begin position="296"/>
        <end position="306"/>
    </location>
</feature>
<dbReference type="PROSITE" id="PS51450">
    <property type="entry name" value="LRR"/>
    <property type="match status" value="4"/>
</dbReference>
<dbReference type="InParanoid" id="A0A2R5GS08"/>
<feature type="region of interest" description="Disordered" evidence="5">
    <location>
        <begin position="390"/>
        <end position="455"/>
    </location>
</feature>
<proteinExistence type="predicted"/>
<dbReference type="PANTHER" id="PTHR22710:SF2">
    <property type="entry name" value="X-RAY RADIATION RESISTANCE-ASSOCIATED PROTEIN 1"/>
    <property type="match status" value="1"/>
</dbReference>
<dbReference type="SMART" id="SM00364">
    <property type="entry name" value="LRR_BAC"/>
    <property type="match status" value="2"/>
</dbReference>
<dbReference type="Proteomes" id="UP000241890">
    <property type="component" value="Unassembled WGS sequence"/>
</dbReference>
<feature type="compositionally biased region" description="Basic and acidic residues" evidence="5">
    <location>
        <begin position="422"/>
        <end position="453"/>
    </location>
</feature>
<evidence type="ECO:0000256" key="5">
    <source>
        <dbReference type="SAM" id="MobiDB-lite"/>
    </source>
</evidence>
<keyword evidence="7" id="KW-1185">Reference proteome</keyword>
<name>A0A2R5GS08_9STRA</name>
<dbReference type="InterPro" id="IPR001611">
    <property type="entry name" value="Leu-rich_rpt"/>
</dbReference>
<dbReference type="GO" id="GO:0005634">
    <property type="term" value="C:nucleus"/>
    <property type="evidence" value="ECO:0007669"/>
    <property type="project" value="TreeGrafter"/>
</dbReference>
<dbReference type="GO" id="GO:0005737">
    <property type="term" value="C:cytoplasm"/>
    <property type="evidence" value="ECO:0007669"/>
    <property type="project" value="UniProtKB-SubCell"/>
</dbReference>
<feature type="region of interest" description="Disordered" evidence="5">
    <location>
        <begin position="475"/>
        <end position="499"/>
    </location>
</feature>
<feature type="region of interest" description="Disordered" evidence="5">
    <location>
        <begin position="1"/>
        <end position="59"/>
    </location>
</feature>
<feature type="compositionally biased region" description="Polar residues" evidence="5">
    <location>
        <begin position="24"/>
        <end position="33"/>
    </location>
</feature>
<keyword evidence="2" id="KW-0963">Cytoplasm</keyword>
<feature type="compositionally biased region" description="Basic and acidic residues" evidence="5">
    <location>
        <begin position="9"/>
        <end position="23"/>
    </location>
</feature>
<dbReference type="SMART" id="SM00369">
    <property type="entry name" value="LRR_TYP"/>
    <property type="match status" value="5"/>
</dbReference>
<dbReference type="Gene3D" id="3.80.10.10">
    <property type="entry name" value="Ribonuclease Inhibitor"/>
    <property type="match status" value="2"/>
</dbReference>
<organism evidence="6 7">
    <name type="scientific">Hondaea fermentalgiana</name>
    <dbReference type="NCBI Taxonomy" id="2315210"/>
    <lineage>
        <taxon>Eukaryota</taxon>
        <taxon>Sar</taxon>
        <taxon>Stramenopiles</taxon>
        <taxon>Bigyra</taxon>
        <taxon>Labyrinthulomycetes</taxon>
        <taxon>Thraustochytrida</taxon>
        <taxon>Thraustochytriidae</taxon>
        <taxon>Hondaea</taxon>
    </lineage>
</organism>
<evidence type="ECO:0000256" key="2">
    <source>
        <dbReference type="ARBA" id="ARBA00022490"/>
    </source>
</evidence>
<dbReference type="AlphaFoldDB" id="A0A2R5GS08"/>
<evidence type="ECO:0000256" key="3">
    <source>
        <dbReference type="ARBA" id="ARBA00022614"/>
    </source>
</evidence>
<dbReference type="SUPFAM" id="SSF52058">
    <property type="entry name" value="L domain-like"/>
    <property type="match status" value="1"/>
</dbReference>
<dbReference type="EMBL" id="BEYU01000142">
    <property type="protein sequence ID" value="GBG33089.1"/>
    <property type="molecule type" value="Genomic_DNA"/>
</dbReference>
<feature type="compositionally biased region" description="Low complexity" evidence="5">
    <location>
        <begin position="398"/>
        <end position="412"/>
    </location>
</feature>
<dbReference type="PANTHER" id="PTHR22710">
    <property type="entry name" value="X-RAY RADIATION RESISTANCE ASSOCIATED PROTEIN 1 XRRA1"/>
    <property type="match status" value="1"/>
</dbReference>
<gene>
    <name evidence="6" type="ORF">FCC1311_093132</name>
</gene>
<dbReference type="Pfam" id="PF13855">
    <property type="entry name" value="LRR_8"/>
    <property type="match status" value="1"/>
</dbReference>
<dbReference type="InterPro" id="IPR032675">
    <property type="entry name" value="LRR_dom_sf"/>
</dbReference>
<keyword evidence="3" id="KW-0433">Leucine-rich repeat</keyword>
<evidence type="ECO:0000256" key="4">
    <source>
        <dbReference type="ARBA" id="ARBA00022737"/>
    </source>
</evidence>
<comment type="subcellular location">
    <subcellularLocation>
        <location evidence="1">Cytoplasm</location>
    </subcellularLocation>
</comment>
<evidence type="ECO:0000313" key="7">
    <source>
        <dbReference type="Proteomes" id="UP000241890"/>
    </source>
</evidence>
<comment type="caution">
    <text evidence="6">The sequence shown here is derived from an EMBL/GenBank/DDBJ whole genome shotgun (WGS) entry which is preliminary data.</text>
</comment>